<dbReference type="PANTHER" id="PTHR21052">
    <property type="entry name" value="SPERMATOGENESIS ASSOCIATED 11-RELATED"/>
    <property type="match status" value="1"/>
</dbReference>
<sequence length="339" mass="37708">MVCLPGLMDQLHCELFGSDSDLASDLDSDVDLDQEPLSPSHQGFSFSAHDGSEDNGWAQIDDMDMDPIFRDIMESVPADDVSSFISSEPLEPQPMHHPYPHIPGLCVHTNVLSHGDQSKLIGQITNRNFFRAGQQNQAMCFGENDLAWIKWIELLLSTSGTLSEPYCSSTWTTRQPLFDQSIMNLYYPGNGIKPHVDLARFEDGIIIISLLSSITMDFYPARAPMKPEDPVEGTYTADRAYTTRSGNDGMDGEQIEKGEEPTKYSVRLEPGSVVTLNGPARYEWEHGIQERIDDVVNGDIVKRKIRVSVTLRKMRPAAWDVGPSDGSINGEADRKLATN</sequence>
<dbReference type="Proteomes" id="UP000780801">
    <property type="component" value="Unassembled WGS sequence"/>
</dbReference>
<dbReference type="InterPro" id="IPR005123">
    <property type="entry name" value="Oxoglu/Fe-dep_dioxygenase_dom"/>
</dbReference>
<comment type="caution">
    <text evidence="3">The sequence shown here is derived from an EMBL/GenBank/DDBJ whole genome shotgun (WGS) entry which is preliminary data.</text>
</comment>
<dbReference type="Gene3D" id="2.60.120.590">
    <property type="entry name" value="Alpha-ketoglutarate-dependent dioxygenase AlkB-like"/>
    <property type="match status" value="1"/>
</dbReference>
<dbReference type="GO" id="GO:0005759">
    <property type="term" value="C:mitochondrial matrix"/>
    <property type="evidence" value="ECO:0007669"/>
    <property type="project" value="TreeGrafter"/>
</dbReference>
<dbReference type="OrthoDB" id="412814at2759"/>
<protein>
    <recommendedName>
        <fullName evidence="2">Fe2OG dioxygenase domain-containing protein</fullName>
    </recommendedName>
</protein>
<dbReference type="InterPro" id="IPR037151">
    <property type="entry name" value="AlkB-like_sf"/>
</dbReference>
<dbReference type="AlphaFoldDB" id="A0A9P6G2T1"/>
<dbReference type="InterPro" id="IPR027450">
    <property type="entry name" value="AlkB-like"/>
</dbReference>
<dbReference type="GO" id="GO:0006974">
    <property type="term" value="P:DNA damage response"/>
    <property type="evidence" value="ECO:0007669"/>
    <property type="project" value="InterPro"/>
</dbReference>
<dbReference type="EMBL" id="JAABOA010000029">
    <property type="protein sequence ID" value="KAF9586458.1"/>
    <property type="molecule type" value="Genomic_DNA"/>
</dbReference>
<evidence type="ECO:0000313" key="4">
    <source>
        <dbReference type="Proteomes" id="UP000780801"/>
    </source>
</evidence>
<dbReference type="Pfam" id="PF13532">
    <property type="entry name" value="2OG-FeII_Oxy_2"/>
    <property type="match status" value="1"/>
</dbReference>
<reference evidence="3" key="1">
    <citation type="journal article" date="2020" name="Fungal Divers.">
        <title>Resolving the Mortierellaceae phylogeny through synthesis of multi-gene phylogenetics and phylogenomics.</title>
        <authorList>
            <person name="Vandepol N."/>
            <person name="Liber J."/>
            <person name="Desiro A."/>
            <person name="Na H."/>
            <person name="Kennedy M."/>
            <person name="Barry K."/>
            <person name="Grigoriev I.V."/>
            <person name="Miller A.N."/>
            <person name="O'Donnell K."/>
            <person name="Stajich J.E."/>
            <person name="Bonito G."/>
        </authorList>
    </citation>
    <scope>NUCLEOTIDE SEQUENCE</scope>
    <source>
        <strain evidence="3">KOD1015</strain>
    </source>
</reference>
<feature type="region of interest" description="Disordered" evidence="1">
    <location>
        <begin position="29"/>
        <end position="51"/>
    </location>
</feature>
<organism evidence="3 4">
    <name type="scientific">Lunasporangiospora selenospora</name>
    <dbReference type="NCBI Taxonomy" id="979761"/>
    <lineage>
        <taxon>Eukaryota</taxon>
        <taxon>Fungi</taxon>
        <taxon>Fungi incertae sedis</taxon>
        <taxon>Mucoromycota</taxon>
        <taxon>Mortierellomycotina</taxon>
        <taxon>Mortierellomycetes</taxon>
        <taxon>Mortierellales</taxon>
        <taxon>Mortierellaceae</taxon>
        <taxon>Lunasporangiospora</taxon>
    </lineage>
</organism>
<evidence type="ECO:0000259" key="2">
    <source>
        <dbReference type="PROSITE" id="PS51471"/>
    </source>
</evidence>
<dbReference type="InterPro" id="IPR032870">
    <property type="entry name" value="ALKBH7-like"/>
</dbReference>
<feature type="region of interest" description="Disordered" evidence="1">
    <location>
        <begin position="241"/>
        <end position="262"/>
    </location>
</feature>
<dbReference type="PANTHER" id="PTHR21052:SF0">
    <property type="entry name" value="ALPHA-KETOGLUTARATE-DEPENDENT DIOXYGENASE ALKB HOMOLOG 7, MITOCHONDRIAL"/>
    <property type="match status" value="1"/>
</dbReference>
<keyword evidence="4" id="KW-1185">Reference proteome</keyword>
<feature type="domain" description="Fe2OG dioxygenase" evidence="2">
    <location>
        <begin position="177"/>
        <end position="315"/>
    </location>
</feature>
<name>A0A9P6G2T1_9FUNG</name>
<accession>A0A9P6G2T1</accession>
<dbReference type="SUPFAM" id="SSF51197">
    <property type="entry name" value="Clavaminate synthase-like"/>
    <property type="match status" value="1"/>
</dbReference>
<dbReference type="PROSITE" id="PS51471">
    <property type="entry name" value="FE2OG_OXY"/>
    <property type="match status" value="1"/>
</dbReference>
<gene>
    <name evidence="3" type="ORF">BGW38_004535</name>
</gene>
<proteinExistence type="predicted"/>
<evidence type="ECO:0000256" key="1">
    <source>
        <dbReference type="SAM" id="MobiDB-lite"/>
    </source>
</evidence>
<evidence type="ECO:0000313" key="3">
    <source>
        <dbReference type="EMBL" id="KAF9586458.1"/>
    </source>
</evidence>
<dbReference type="GO" id="GO:0006631">
    <property type="term" value="P:fatty acid metabolic process"/>
    <property type="evidence" value="ECO:0007669"/>
    <property type="project" value="TreeGrafter"/>
</dbReference>